<evidence type="ECO:0000256" key="8">
    <source>
        <dbReference type="ARBA" id="ARBA00023158"/>
    </source>
</evidence>
<keyword evidence="8" id="KW-0943">RNA-mediated gene silencing</keyword>
<dbReference type="SUPFAM" id="SSF47095">
    <property type="entry name" value="HMG-box"/>
    <property type="match status" value="1"/>
</dbReference>
<organism evidence="13 14">
    <name type="scientific">Pieris macdunnoughi</name>
    <dbReference type="NCBI Taxonomy" id="345717"/>
    <lineage>
        <taxon>Eukaryota</taxon>
        <taxon>Metazoa</taxon>
        <taxon>Ecdysozoa</taxon>
        <taxon>Arthropoda</taxon>
        <taxon>Hexapoda</taxon>
        <taxon>Insecta</taxon>
        <taxon>Pterygota</taxon>
        <taxon>Neoptera</taxon>
        <taxon>Endopterygota</taxon>
        <taxon>Lepidoptera</taxon>
        <taxon>Glossata</taxon>
        <taxon>Ditrysia</taxon>
        <taxon>Papilionoidea</taxon>
        <taxon>Pieridae</taxon>
        <taxon>Pierinae</taxon>
        <taxon>Pieris</taxon>
    </lineage>
</organism>
<name>A0A821SC70_9NEOP</name>
<keyword evidence="7" id="KW-0238">DNA-binding</keyword>
<dbReference type="Gene3D" id="1.10.30.10">
    <property type="entry name" value="High mobility group box domain"/>
    <property type="match status" value="1"/>
</dbReference>
<evidence type="ECO:0000256" key="3">
    <source>
        <dbReference type="ARBA" id="ARBA00007057"/>
    </source>
</evidence>
<accession>A0A821SC70</accession>
<evidence type="ECO:0000256" key="9">
    <source>
        <dbReference type="ARBA" id="ARBA00023242"/>
    </source>
</evidence>
<sequence>MPKKPAKTAFYYFALDYKAEQAKKGIHLQNLAEAVEAASPVWTSAQPSVRAKYEAKAKAEKNKNNVPQKKYTSYGVPISEIIRHEQELKQAEEYEKQDISNLVAINKISGGTPNIDIYLMDVNYYCKIKEDYLIGESTMLRFTLQDGLDEVYHEIINPGGIPMGYAYDVKLGSKEFGLEIPDETKKPSNYMQILANIIEYLKKSNPSVDVLPPIFVMPDKVPIVSNFLSQMCRQAGEVESIFRVYRLDTLLYHLANVHETFKKQIPTEAIALSMLKKDLFLYTPQIGCDHHNSIDMTQECSKSRVTRQAFTIMDHCCYGFAIQLKLGKHLPADVDLEAIMEMKEKRQVDPISTVAKMSALSISCSSQASAPATATASSSANTSVLSQNKRVMTPLRRPVDLQYALQLAPDLDENFPSLSRSMGRGKSSGSINSQSKFK</sequence>
<dbReference type="GO" id="GO:0005634">
    <property type="term" value="C:nucleus"/>
    <property type="evidence" value="ECO:0007669"/>
    <property type="project" value="UniProtKB-SubCell"/>
</dbReference>
<evidence type="ECO:0000256" key="1">
    <source>
        <dbReference type="ARBA" id="ARBA00004123"/>
    </source>
</evidence>
<dbReference type="AlphaFoldDB" id="A0A821SC70"/>
<dbReference type="Pfam" id="PF13017">
    <property type="entry name" value="Maelstrom"/>
    <property type="match status" value="1"/>
</dbReference>
<comment type="subcellular location">
    <subcellularLocation>
        <location evidence="2">Cytoplasm</location>
    </subcellularLocation>
    <subcellularLocation>
        <location evidence="1">Nucleus</location>
    </subcellularLocation>
</comment>
<dbReference type="OrthoDB" id="24555at2759"/>
<reference evidence="13" key="1">
    <citation type="submission" date="2021-02" db="EMBL/GenBank/DDBJ databases">
        <authorList>
            <person name="Steward A R."/>
        </authorList>
    </citation>
    <scope>NUCLEOTIDE SEQUENCE</scope>
</reference>
<dbReference type="InterPro" id="IPR036910">
    <property type="entry name" value="HMG_box_dom_sf"/>
</dbReference>
<feature type="domain" description="Maelstrom" evidence="12">
    <location>
        <begin position="130"/>
        <end position="333"/>
    </location>
</feature>
<dbReference type="GO" id="GO:0007283">
    <property type="term" value="P:spermatogenesis"/>
    <property type="evidence" value="ECO:0007669"/>
    <property type="project" value="TreeGrafter"/>
</dbReference>
<comment type="caution">
    <text evidence="13">The sequence shown here is derived from an EMBL/GenBank/DDBJ whole genome shotgun (WGS) entry which is preliminary data.</text>
</comment>
<protein>
    <recommendedName>
        <fullName evidence="12">Maelstrom domain-containing protein</fullName>
    </recommendedName>
</protein>
<dbReference type="GO" id="GO:0043186">
    <property type="term" value="C:P granule"/>
    <property type="evidence" value="ECO:0007669"/>
    <property type="project" value="TreeGrafter"/>
</dbReference>
<evidence type="ECO:0000256" key="4">
    <source>
        <dbReference type="ARBA" id="ARBA00022473"/>
    </source>
</evidence>
<evidence type="ECO:0000256" key="6">
    <source>
        <dbReference type="ARBA" id="ARBA00022782"/>
    </source>
</evidence>
<feature type="region of interest" description="Disordered" evidence="11">
    <location>
        <begin position="415"/>
        <end position="438"/>
    </location>
</feature>
<dbReference type="PANTHER" id="PTHR21358:SF4">
    <property type="entry name" value="PROTEIN MAELSTROM HOMOLOG"/>
    <property type="match status" value="1"/>
</dbReference>
<evidence type="ECO:0000256" key="7">
    <source>
        <dbReference type="ARBA" id="ARBA00023125"/>
    </source>
</evidence>
<dbReference type="EMBL" id="CAJOBZ010000018">
    <property type="protein sequence ID" value="CAF4857037.1"/>
    <property type="molecule type" value="Genomic_DNA"/>
</dbReference>
<evidence type="ECO:0000256" key="5">
    <source>
        <dbReference type="ARBA" id="ARBA00022490"/>
    </source>
</evidence>
<keyword evidence="10" id="KW-0469">Meiosis</keyword>
<gene>
    <name evidence="13" type="ORF">PMACD_LOCUS7570</name>
</gene>
<dbReference type="GO" id="GO:0007140">
    <property type="term" value="P:male meiotic nuclear division"/>
    <property type="evidence" value="ECO:0007669"/>
    <property type="project" value="TreeGrafter"/>
</dbReference>
<keyword evidence="4" id="KW-0217">Developmental protein</keyword>
<proteinExistence type="inferred from homology"/>
<dbReference type="GO" id="GO:0034587">
    <property type="term" value="P:piRNA processing"/>
    <property type="evidence" value="ECO:0007669"/>
    <property type="project" value="TreeGrafter"/>
</dbReference>
<dbReference type="GO" id="GO:0030154">
    <property type="term" value="P:cell differentiation"/>
    <property type="evidence" value="ECO:0007669"/>
    <property type="project" value="UniProtKB-KW"/>
</dbReference>
<evidence type="ECO:0000256" key="2">
    <source>
        <dbReference type="ARBA" id="ARBA00004496"/>
    </source>
</evidence>
<dbReference type="InterPro" id="IPR039259">
    <property type="entry name" value="Protein_maelstrom"/>
</dbReference>
<evidence type="ECO:0000256" key="10">
    <source>
        <dbReference type="ARBA" id="ARBA00023254"/>
    </source>
</evidence>
<evidence type="ECO:0000313" key="14">
    <source>
        <dbReference type="Proteomes" id="UP000663880"/>
    </source>
</evidence>
<evidence type="ECO:0000313" key="13">
    <source>
        <dbReference type="EMBL" id="CAF4857037.1"/>
    </source>
</evidence>
<dbReference type="Proteomes" id="UP000663880">
    <property type="component" value="Unassembled WGS sequence"/>
</dbReference>
<feature type="compositionally biased region" description="Low complexity" evidence="11">
    <location>
        <begin position="417"/>
        <end position="430"/>
    </location>
</feature>
<evidence type="ECO:0000259" key="12">
    <source>
        <dbReference type="Pfam" id="PF13017"/>
    </source>
</evidence>
<dbReference type="GO" id="GO:0060964">
    <property type="term" value="P:regulation of miRNA-mediated gene silencing"/>
    <property type="evidence" value="ECO:0007669"/>
    <property type="project" value="InterPro"/>
</dbReference>
<dbReference type="GO" id="GO:0043565">
    <property type="term" value="F:sequence-specific DNA binding"/>
    <property type="evidence" value="ECO:0007669"/>
    <property type="project" value="TreeGrafter"/>
</dbReference>
<keyword evidence="14" id="KW-1185">Reference proteome</keyword>
<comment type="similarity">
    <text evidence="3">Belongs to the maelstrom family.</text>
</comment>
<keyword evidence="9" id="KW-0539">Nucleus</keyword>
<keyword evidence="5" id="KW-0963">Cytoplasm</keyword>
<dbReference type="InterPro" id="IPR024970">
    <property type="entry name" value="Maelstrom"/>
</dbReference>
<evidence type="ECO:0000256" key="11">
    <source>
        <dbReference type="SAM" id="MobiDB-lite"/>
    </source>
</evidence>
<keyword evidence="6" id="KW-0221">Differentiation</keyword>
<dbReference type="GO" id="GO:0045892">
    <property type="term" value="P:negative regulation of DNA-templated transcription"/>
    <property type="evidence" value="ECO:0007669"/>
    <property type="project" value="TreeGrafter"/>
</dbReference>
<dbReference type="PANTHER" id="PTHR21358">
    <property type="entry name" value="PROTEIN MAELSTROM HOMOLOG"/>
    <property type="match status" value="1"/>
</dbReference>